<evidence type="ECO:0000256" key="7">
    <source>
        <dbReference type="ARBA" id="ARBA00023211"/>
    </source>
</evidence>
<accession>A0A449AW21</accession>
<feature type="binding site" evidence="9 13">
    <location>
        <position position="453"/>
    </location>
    <ligand>
        <name>Mn(2+)</name>
        <dbReference type="ChEBI" id="CHEBI:29035"/>
        <label>1</label>
    </ligand>
</feature>
<feature type="binding site" evidence="9 12">
    <location>
        <position position="121"/>
    </location>
    <ligand>
        <name>substrate</name>
    </ligand>
</feature>
<dbReference type="Pfam" id="PF01676">
    <property type="entry name" value="Metalloenzyme"/>
    <property type="match status" value="1"/>
</dbReference>
<name>A0A449AW21_9BACT</name>
<dbReference type="SUPFAM" id="SSF53649">
    <property type="entry name" value="Alkaline phosphatase-like"/>
    <property type="match status" value="1"/>
</dbReference>
<evidence type="ECO:0000256" key="4">
    <source>
        <dbReference type="ARBA" id="ARBA00008819"/>
    </source>
</evidence>
<evidence type="ECO:0000313" key="16">
    <source>
        <dbReference type="EMBL" id="VEU70891.1"/>
    </source>
</evidence>
<sequence length="501" mass="55339">MKKTILVVIDGLGLREEKQGNGFALANTPTFDKLFKEYPNSLIQASGEFVGLPAGQMGNSEVGHLNIGAGTVVYTGLSLIKKALNDGTYKKNYAFLEVFEDVKKNDATLHIMGLLSPGGVHSLEEHLFQLLEAAHENGVKKVSVHAFGDGRDVAPQSIRSSMEKLEAICAKYNYNIASISGRFYAMDRDKMFDRVEKAYEAILGHSDVKFNSGVEYVDYEYSQGITDEFFVPAINQNLSADAFAKDGDSVIFFNFRPDRARQLTHLFIGSPLYEEKPVHPVKINKFVSMMKYEGIETVVAFDEMEVSMPIGRVLELAGKSQLRVAETQKYAHVTYFMDGGNDIEFKNSKRIMVPSLKVESYADAPHMSAEGIVDELLANALNYDVTIMNFANPDMVGHTGNLKSTIEAVTFLDTQIKRIIDWAEANDVTVFITADHGNAEITEDANGKPATKHTSSPVMLICSDKSVKLKDGKLANIAPTILDYIGIAKPKEMDEESLLVK</sequence>
<evidence type="ECO:0000256" key="8">
    <source>
        <dbReference type="ARBA" id="ARBA00023235"/>
    </source>
</evidence>
<feature type="binding site" evidence="9 13">
    <location>
        <position position="435"/>
    </location>
    <ligand>
        <name>Mn(2+)</name>
        <dbReference type="ChEBI" id="CHEBI:29035"/>
        <label>2</label>
    </ligand>
</feature>
<keyword evidence="8 9" id="KW-0413">Isomerase</keyword>
<dbReference type="InterPro" id="IPR011258">
    <property type="entry name" value="BPG-indep_PGM_N"/>
</dbReference>
<evidence type="ECO:0000256" key="1">
    <source>
        <dbReference type="ARBA" id="ARBA00000370"/>
    </source>
</evidence>
<comment type="catalytic activity">
    <reaction evidence="1 9">
        <text>(2R)-2-phosphoglycerate = (2R)-3-phosphoglycerate</text>
        <dbReference type="Rhea" id="RHEA:15901"/>
        <dbReference type="ChEBI" id="CHEBI:58272"/>
        <dbReference type="ChEBI" id="CHEBI:58289"/>
        <dbReference type="EC" id="5.4.2.12"/>
    </reaction>
</comment>
<dbReference type="NCBIfam" id="TIGR01307">
    <property type="entry name" value="pgm_bpd_ind"/>
    <property type="match status" value="1"/>
</dbReference>
<dbReference type="PANTHER" id="PTHR31637">
    <property type="entry name" value="2,3-BISPHOSPHOGLYCERATE-INDEPENDENT PHOSPHOGLYCERATE MUTASE"/>
    <property type="match status" value="1"/>
</dbReference>
<dbReference type="AlphaFoldDB" id="A0A449AW21"/>
<protein>
    <recommendedName>
        <fullName evidence="9 10">2,3-bisphosphoglycerate-independent phosphoglycerate mutase</fullName>
        <shortName evidence="9">BPG-independent PGAM</shortName>
        <shortName evidence="9">Phosphoglyceromutase</shortName>
        <shortName evidence="9">iPGM</shortName>
        <ecNumber evidence="9 10">5.4.2.12</ecNumber>
    </recommendedName>
</protein>
<feature type="binding site" evidence="9 12">
    <location>
        <begin position="256"/>
        <end position="259"/>
    </location>
    <ligand>
        <name>substrate</name>
    </ligand>
</feature>
<comment type="similarity">
    <text evidence="4 9">Belongs to the BPG-independent phosphoglycerate mutase family.</text>
</comment>
<dbReference type="CDD" id="cd16010">
    <property type="entry name" value="iPGM"/>
    <property type="match status" value="1"/>
</dbReference>
<feature type="binding site" evidence="9 13">
    <location>
        <position position="398"/>
    </location>
    <ligand>
        <name>Mn(2+)</name>
        <dbReference type="ChEBI" id="CHEBI:29035"/>
        <label>1</label>
    </ligand>
</feature>
<dbReference type="GO" id="GO:0004619">
    <property type="term" value="F:phosphoglycerate mutase activity"/>
    <property type="evidence" value="ECO:0007669"/>
    <property type="project" value="UniProtKB-UniRule"/>
</dbReference>
<evidence type="ECO:0000256" key="2">
    <source>
        <dbReference type="ARBA" id="ARBA00002315"/>
    </source>
</evidence>
<evidence type="ECO:0000256" key="3">
    <source>
        <dbReference type="ARBA" id="ARBA00004798"/>
    </source>
</evidence>
<feature type="binding site" evidence="9 13">
    <location>
        <position position="10"/>
    </location>
    <ligand>
        <name>Mn(2+)</name>
        <dbReference type="ChEBI" id="CHEBI:29035"/>
        <label>2</label>
    </ligand>
</feature>
<keyword evidence="5 9" id="KW-0479">Metal-binding</keyword>
<dbReference type="InterPro" id="IPR006124">
    <property type="entry name" value="Metalloenzyme"/>
</dbReference>
<dbReference type="KEGG" id="mgly:NCTC10194_00606"/>
<evidence type="ECO:0000256" key="10">
    <source>
        <dbReference type="NCBIfam" id="TIGR01307"/>
    </source>
</evidence>
<dbReference type="EMBL" id="LR215024">
    <property type="protein sequence ID" value="VEU70891.1"/>
    <property type="molecule type" value="Genomic_DNA"/>
</dbReference>
<evidence type="ECO:0000259" key="14">
    <source>
        <dbReference type="Pfam" id="PF01676"/>
    </source>
</evidence>
<keyword evidence="6 9" id="KW-0324">Glycolysis</keyword>
<dbReference type="Proteomes" id="UP000290815">
    <property type="component" value="Chromosome"/>
</dbReference>
<evidence type="ECO:0000256" key="13">
    <source>
        <dbReference type="PIRSR" id="PIRSR001492-3"/>
    </source>
</evidence>
<evidence type="ECO:0000259" key="15">
    <source>
        <dbReference type="Pfam" id="PF06415"/>
    </source>
</evidence>
<evidence type="ECO:0000256" key="6">
    <source>
        <dbReference type="ARBA" id="ARBA00023152"/>
    </source>
</evidence>
<dbReference type="HAMAP" id="MF_01038">
    <property type="entry name" value="GpmI"/>
    <property type="match status" value="1"/>
</dbReference>
<feature type="binding site" evidence="9 13">
    <location>
        <position position="60"/>
    </location>
    <ligand>
        <name>Mn(2+)</name>
        <dbReference type="ChEBI" id="CHEBI:29035"/>
        <label>2</label>
    </ligand>
</feature>
<dbReference type="GO" id="GO:0006007">
    <property type="term" value="P:glucose catabolic process"/>
    <property type="evidence" value="ECO:0007669"/>
    <property type="project" value="InterPro"/>
</dbReference>
<dbReference type="FunFam" id="3.40.1450.10:FF:000002">
    <property type="entry name" value="2,3-bisphosphoglycerate-independent phosphoglycerate mutase"/>
    <property type="match status" value="1"/>
</dbReference>
<evidence type="ECO:0000256" key="9">
    <source>
        <dbReference type="HAMAP-Rule" id="MF_01038"/>
    </source>
</evidence>
<comment type="subunit">
    <text evidence="9">Monomer.</text>
</comment>
<comment type="pathway">
    <text evidence="3 9">Carbohydrate degradation; glycolysis; pyruvate from D-glyceraldehyde 3-phosphate: step 3/5.</text>
</comment>
<dbReference type="UniPathway" id="UPA00109">
    <property type="reaction ID" value="UER00186"/>
</dbReference>
<dbReference type="EC" id="5.4.2.12" evidence="9 10"/>
<dbReference type="InterPro" id="IPR005995">
    <property type="entry name" value="Pgm_bpd_ind"/>
</dbReference>
<evidence type="ECO:0000256" key="12">
    <source>
        <dbReference type="PIRSR" id="PIRSR001492-2"/>
    </source>
</evidence>
<feature type="binding site" evidence="9 13">
    <location>
        <position position="436"/>
    </location>
    <ligand>
        <name>Mn(2+)</name>
        <dbReference type="ChEBI" id="CHEBI:29035"/>
        <label>2</label>
    </ligand>
</feature>
<dbReference type="GO" id="GO:0030145">
    <property type="term" value="F:manganese ion binding"/>
    <property type="evidence" value="ECO:0007669"/>
    <property type="project" value="UniProtKB-UniRule"/>
</dbReference>
<dbReference type="PIRSF" id="PIRSF001492">
    <property type="entry name" value="IPGAM"/>
    <property type="match status" value="1"/>
</dbReference>
<feature type="domain" description="Metalloenzyme" evidence="14">
    <location>
        <begin position="2"/>
        <end position="488"/>
    </location>
</feature>
<dbReference type="InterPro" id="IPR017850">
    <property type="entry name" value="Alkaline_phosphatase_core_sf"/>
</dbReference>
<keyword evidence="17" id="KW-1185">Reference proteome</keyword>
<dbReference type="GO" id="GO:0005829">
    <property type="term" value="C:cytosol"/>
    <property type="evidence" value="ECO:0007669"/>
    <property type="project" value="TreeGrafter"/>
</dbReference>
<gene>
    <name evidence="16" type="primary">pgm</name>
    <name evidence="9" type="synonym">gpmI</name>
    <name evidence="16" type="ORF">NCTC10194_00606</name>
</gene>
<dbReference type="Pfam" id="PF06415">
    <property type="entry name" value="iPGM_N"/>
    <property type="match status" value="1"/>
</dbReference>
<feature type="binding site" evidence="9 12">
    <location>
        <position position="329"/>
    </location>
    <ligand>
        <name>substrate</name>
    </ligand>
</feature>
<evidence type="ECO:0000256" key="5">
    <source>
        <dbReference type="ARBA" id="ARBA00022723"/>
    </source>
</evidence>
<dbReference type="GO" id="GO:0006096">
    <property type="term" value="P:glycolytic process"/>
    <property type="evidence" value="ECO:0007669"/>
    <property type="project" value="UniProtKB-UniRule"/>
</dbReference>
<comment type="cofactor">
    <cofactor evidence="9">
        <name>Mn(2+)</name>
        <dbReference type="ChEBI" id="CHEBI:29035"/>
    </cofactor>
    <text evidence="9">Binds 2 manganese ions per subunit.</text>
</comment>
<keyword evidence="7 9" id="KW-0464">Manganese</keyword>
<dbReference type="PANTHER" id="PTHR31637:SF0">
    <property type="entry name" value="2,3-BISPHOSPHOGLYCERATE-INDEPENDENT PHOSPHOGLYCERATE MUTASE"/>
    <property type="match status" value="1"/>
</dbReference>
<evidence type="ECO:0000313" key="17">
    <source>
        <dbReference type="Proteomes" id="UP000290815"/>
    </source>
</evidence>
<feature type="binding site" evidence="9 12">
    <location>
        <position position="182"/>
    </location>
    <ligand>
        <name>substrate</name>
    </ligand>
</feature>
<feature type="binding site" evidence="9 12">
    <location>
        <position position="188"/>
    </location>
    <ligand>
        <name>substrate</name>
    </ligand>
</feature>
<dbReference type="SUPFAM" id="SSF64158">
    <property type="entry name" value="2,3-Bisphosphoglycerate-independent phosphoglycerate mutase, substrate-binding domain"/>
    <property type="match status" value="1"/>
</dbReference>
<feature type="binding site" evidence="9 12">
    <location>
        <begin position="151"/>
        <end position="152"/>
    </location>
    <ligand>
        <name>substrate</name>
    </ligand>
</feature>
<organism evidence="16 17">
    <name type="scientific">Mycoplasmopsis glycophila</name>
    <dbReference type="NCBI Taxonomy" id="171285"/>
    <lineage>
        <taxon>Bacteria</taxon>
        <taxon>Bacillati</taxon>
        <taxon>Mycoplasmatota</taxon>
        <taxon>Mycoplasmoidales</taxon>
        <taxon>Metamycoplasmataceae</taxon>
        <taxon>Mycoplasmopsis</taxon>
    </lineage>
</organism>
<feature type="active site" description="Phosphoserine intermediate" evidence="9 11">
    <location>
        <position position="60"/>
    </location>
</feature>
<dbReference type="Gene3D" id="3.40.720.10">
    <property type="entry name" value="Alkaline Phosphatase, subunit A"/>
    <property type="match status" value="1"/>
</dbReference>
<evidence type="ECO:0000256" key="11">
    <source>
        <dbReference type="PIRSR" id="PIRSR001492-1"/>
    </source>
</evidence>
<feature type="domain" description="BPG-independent PGAM N-terminal" evidence="15">
    <location>
        <begin position="80"/>
        <end position="293"/>
    </location>
</feature>
<reference evidence="16 17" key="1">
    <citation type="submission" date="2019-01" db="EMBL/GenBank/DDBJ databases">
        <authorList>
            <consortium name="Pathogen Informatics"/>
        </authorList>
    </citation>
    <scope>NUCLEOTIDE SEQUENCE [LARGE SCALE GENOMIC DNA]</scope>
    <source>
        <strain evidence="16 17">NCTC10194</strain>
    </source>
</reference>
<proteinExistence type="inferred from homology"/>
<dbReference type="InterPro" id="IPR036646">
    <property type="entry name" value="PGAM_B_sf"/>
</dbReference>
<dbReference type="RefSeq" id="WP_027333477.1">
    <property type="nucleotide sequence ID" value="NZ_LR215024.1"/>
</dbReference>
<comment type="function">
    <text evidence="2 9">Catalyzes the interconversion of 2-phosphoglycerate and 3-phosphoglycerate.</text>
</comment>
<feature type="binding site" evidence="9 13">
    <location>
        <position position="394"/>
    </location>
    <ligand>
        <name>Mn(2+)</name>
        <dbReference type="ChEBI" id="CHEBI:29035"/>
        <label>1</label>
    </ligand>
</feature>
<dbReference type="Gene3D" id="3.40.1450.10">
    <property type="entry name" value="BPG-independent phosphoglycerate mutase, domain B"/>
    <property type="match status" value="1"/>
</dbReference>